<dbReference type="EMBL" id="OZ034818">
    <property type="protein sequence ID" value="CAL1388423.1"/>
    <property type="molecule type" value="Genomic_DNA"/>
</dbReference>
<dbReference type="Proteomes" id="UP001497516">
    <property type="component" value="Chromosome 5"/>
</dbReference>
<keyword evidence="2" id="KW-0472">Membrane</keyword>
<evidence type="ECO:0000256" key="2">
    <source>
        <dbReference type="SAM" id="Phobius"/>
    </source>
</evidence>
<evidence type="ECO:0000256" key="1">
    <source>
        <dbReference type="SAM" id="MobiDB-lite"/>
    </source>
</evidence>
<protein>
    <submittedName>
        <fullName evidence="3">Uncharacterized protein</fullName>
    </submittedName>
</protein>
<name>A0AAV2ERS3_9ROSI</name>
<sequence>MESGTVAVPYLGSVSIETSRRSPRPGPQSSKRRTVPRSVSQQPQVTTHTPQSAVCVCTVPMLSFTENTHSPVMSISSPFYSTVPNFPTPLTPSRMLAHATAHTFSTVWFASFSAEKIALFSLKSSSSVPTLIIFFCFPFLPVTVTAVRRQRKYCTLW</sequence>
<keyword evidence="2" id="KW-0812">Transmembrane</keyword>
<accession>A0AAV2ERS3</accession>
<feature type="transmembrane region" description="Helical" evidence="2">
    <location>
        <begin position="128"/>
        <end position="147"/>
    </location>
</feature>
<feature type="compositionally biased region" description="Polar residues" evidence="1">
    <location>
        <begin position="37"/>
        <end position="47"/>
    </location>
</feature>
<keyword evidence="2" id="KW-1133">Transmembrane helix</keyword>
<organism evidence="3 4">
    <name type="scientific">Linum trigynum</name>
    <dbReference type="NCBI Taxonomy" id="586398"/>
    <lineage>
        <taxon>Eukaryota</taxon>
        <taxon>Viridiplantae</taxon>
        <taxon>Streptophyta</taxon>
        <taxon>Embryophyta</taxon>
        <taxon>Tracheophyta</taxon>
        <taxon>Spermatophyta</taxon>
        <taxon>Magnoliopsida</taxon>
        <taxon>eudicotyledons</taxon>
        <taxon>Gunneridae</taxon>
        <taxon>Pentapetalae</taxon>
        <taxon>rosids</taxon>
        <taxon>fabids</taxon>
        <taxon>Malpighiales</taxon>
        <taxon>Linaceae</taxon>
        <taxon>Linum</taxon>
    </lineage>
</organism>
<keyword evidence="4" id="KW-1185">Reference proteome</keyword>
<reference evidence="3 4" key="1">
    <citation type="submission" date="2024-04" db="EMBL/GenBank/DDBJ databases">
        <authorList>
            <person name="Fracassetti M."/>
        </authorList>
    </citation>
    <scope>NUCLEOTIDE SEQUENCE [LARGE SCALE GENOMIC DNA]</scope>
</reference>
<feature type="region of interest" description="Disordered" evidence="1">
    <location>
        <begin position="1"/>
        <end position="47"/>
    </location>
</feature>
<evidence type="ECO:0000313" key="4">
    <source>
        <dbReference type="Proteomes" id="UP001497516"/>
    </source>
</evidence>
<evidence type="ECO:0000313" key="3">
    <source>
        <dbReference type="EMBL" id="CAL1388423.1"/>
    </source>
</evidence>
<dbReference type="AlphaFoldDB" id="A0AAV2ERS3"/>
<proteinExistence type="predicted"/>
<gene>
    <name evidence="3" type="ORF">LTRI10_LOCUS29352</name>
</gene>